<feature type="region of interest" description="Disordered" evidence="1">
    <location>
        <begin position="32"/>
        <end position="72"/>
    </location>
</feature>
<dbReference type="InterPro" id="IPR008692">
    <property type="entry name" value="Hemogglutn_Mycoplasma"/>
</dbReference>
<name>A0AAW6HNQ6_9MOLU</name>
<evidence type="ECO:0000256" key="1">
    <source>
        <dbReference type="SAM" id="MobiDB-lite"/>
    </source>
</evidence>
<feature type="chain" id="PRO_5043756323" description="Haemagglutinin Mycoplasma domain-containing protein" evidence="2">
    <location>
        <begin position="25"/>
        <end position="609"/>
    </location>
</feature>
<sequence length="609" mass="66867">MKQKTKKLLQLSFSLGFLATTALVATSCKQPATVAPKPTNPMQPGNGSGSGETMQPGNGAGTGTGTTTPDNTEAKNQLKALIDKENSNVDLYTDYSMIKSALVAAYTEAKTVSQKVNATKDELTTAKTALETAINKASIDKSEFDKLNSDLVTAYTTLKDKVKSKDATLELLNNDEYAPLKAYITNLYDKASPVFTATLQSNPKPDKANIEKITSDIENAIKNIEIEKTNVAEYSKFKLFKIEEANFKGSNLYSTSSPSDQSLVAYSQDFNNSENGKQWKYAKRIVKGGVDNSDQLTDVRWIYNLNSQANADNTTSASYEVSFTYYGGSNATLYFPYKLIKDEDKSKLSLKYKLNDKTITDINVSEAKVDQISVAKIDLTDLIFGENKIVFSTETNKVAPMIGNIYIAATNTTLDSVYNSIFGNEVDSNNSNKITVNFVKGYGLANKAFNSDNGTIITKFNGKIVGSSDQNKDYYLIGYLGKALPGAMPQDNPISIRYYTFYVNVPENGKYEISGIYNSHESETNERGLTFWVGEYNVGNDAGKVAKFRAPDTGDWTHSLKEFNKDQVVTNSNSYLQLTKGLNKIVVSGKEQNKDGPNLGNVTFTLKTN</sequence>
<dbReference type="Gene3D" id="2.60.120.260">
    <property type="entry name" value="Galactose-binding domain-like"/>
    <property type="match status" value="1"/>
</dbReference>
<accession>A0AAW6HNQ6</accession>
<feature type="signal peptide" evidence="2">
    <location>
        <begin position="1"/>
        <end position="24"/>
    </location>
</feature>
<reference evidence="4" key="1">
    <citation type="submission" date="2021-11" db="EMBL/GenBank/DDBJ databases">
        <title>Description of Mycoplasma bradburyaesp. nov.from sea birds: a tribute to a great mycoplasmologist.</title>
        <authorList>
            <person name="Ramirez A.S."/>
            <person name="Poveda C."/>
            <person name="Suarez-Perez A."/>
            <person name="Rosales R.S."/>
            <person name="Dijkman R."/>
            <person name="Feberwee A."/>
            <person name="Spergser J."/>
            <person name="Szostak M.P."/>
            <person name="Ressel L."/>
            <person name="Calabuig P."/>
            <person name="Catania S."/>
            <person name="Gobbo F."/>
            <person name="Timofte D."/>
            <person name="Poveda J.B."/>
        </authorList>
    </citation>
    <scope>NUCLEOTIDE SEQUENCE</scope>
    <source>
        <strain evidence="4">T264</strain>
    </source>
</reference>
<organism evidence="4 5">
    <name type="scientific">Mycoplasma bradburyae</name>
    <dbReference type="NCBI Taxonomy" id="2963128"/>
    <lineage>
        <taxon>Bacteria</taxon>
        <taxon>Bacillati</taxon>
        <taxon>Mycoplasmatota</taxon>
        <taxon>Mollicutes</taxon>
        <taxon>Mycoplasmataceae</taxon>
        <taxon>Mycoplasma</taxon>
    </lineage>
</organism>
<dbReference type="AlphaFoldDB" id="A0AAW6HNQ6"/>
<evidence type="ECO:0000313" key="5">
    <source>
        <dbReference type="Proteomes" id="UP001216384"/>
    </source>
</evidence>
<proteinExistence type="predicted"/>
<dbReference type="Gene3D" id="1.20.1270.90">
    <property type="entry name" value="AF1782-like"/>
    <property type="match status" value="1"/>
</dbReference>
<feature type="compositionally biased region" description="Polar residues" evidence="1">
    <location>
        <begin position="40"/>
        <end position="56"/>
    </location>
</feature>
<evidence type="ECO:0000256" key="2">
    <source>
        <dbReference type="SAM" id="SignalP"/>
    </source>
</evidence>
<evidence type="ECO:0000313" key="4">
    <source>
        <dbReference type="EMBL" id="MDC4183472.1"/>
    </source>
</evidence>
<feature type="domain" description="Haemagglutinin Mycoplasma" evidence="3">
    <location>
        <begin position="367"/>
        <end position="607"/>
    </location>
</feature>
<feature type="domain" description="Haemagglutinin Mycoplasma" evidence="3">
    <location>
        <begin position="240"/>
        <end position="366"/>
    </location>
</feature>
<evidence type="ECO:0000259" key="3">
    <source>
        <dbReference type="Pfam" id="PF05692"/>
    </source>
</evidence>
<keyword evidence="2" id="KW-0732">Signal</keyword>
<protein>
    <recommendedName>
        <fullName evidence="3">Haemagglutinin Mycoplasma domain-containing protein</fullName>
    </recommendedName>
</protein>
<gene>
    <name evidence="4" type="ORF">LNO71_02300</name>
</gene>
<comment type="caution">
    <text evidence="4">The sequence shown here is derived from an EMBL/GenBank/DDBJ whole genome shotgun (WGS) entry which is preliminary data.</text>
</comment>
<dbReference type="Proteomes" id="UP001216384">
    <property type="component" value="Unassembled WGS sequence"/>
</dbReference>
<dbReference type="Pfam" id="PF07554">
    <property type="entry name" value="FIVAR"/>
    <property type="match status" value="2"/>
</dbReference>
<dbReference type="Pfam" id="PF05692">
    <property type="entry name" value="Myco_haema"/>
    <property type="match status" value="2"/>
</dbReference>
<dbReference type="EMBL" id="JAJHZP010000013">
    <property type="protein sequence ID" value="MDC4183472.1"/>
    <property type="molecule type" value="Genomic_DNA"/>
</dbReference>
<dbReference type="PROSITE" id="PS51257">
    <property type="entry name" value="PROKAR_LIPOPROTEIN"/>
    <property type="match status" value="1"/>
</dbReference>
<dbReference type="RefSeq" id="WP_272404006.1">
    <property type="nucleotide sequence ID" value="NZ_JAJHZP010000013.1"/>
</dbReference>